<dbReference type="NCBIfam" id="TIGR00043">
    <property type="entry name" value="rRNA maturation RNase YbeY"/>
    <property type="match status" value="1"/>
</dbReference>
<dbReference type="EMBL" id="PDEM01000009">
    <property type="protein sequence ID" value="PHZ86013.1"/>
    <property type="molecule type" value="Genomic_DNA"/>
</dbReference>
<keyword evidence="5 7" id="KW-0378">Hydrolase</keyword>
<dbReference type="RefSeq" id="WP_099471597.1">
    <property type="nucleotide sequence ID" value="NZ_CP041025.1"/>
</dbReference>
<keyword evidence="4 7" id="KW-0255">Endonuclease</keyword>
<accession>A0A2G4YUP8</accession>
<dbReference type="Proteomes" id="UP000229730">
    <property type="component" value="Unassembled WGS sequence"/>
</dbReference>
<dbReference type="Pfam" id="PF02130">
    <property type="entry name" value="YbeY"/>
    <property type="match status" value="1"/>
</dbReference>
<dbReference type="SUPFAM" id="SSF55486">
    <property type="entry name" value="Metalloproteases ('zincins'), catalytic domain"/>
    <property type="match status" value="1"/>
</dbReference>
<evidence type="ECO:0000256" key="7">
    <source>
        <dbReference type="HAMAP-Rule" id="MF_00009"/>
    </source>
</evidence>
<evidence type="ECO:0000313" key="8">
    <source>
        <dbReference type="EMBL" id="PHZ86013.1"/>
    </source>
</evidence>
<name>A0A2G4YUP8_9PROT</name>
<dbReference type="FunCoup" id="A0A2G4YUP8">
    <property type="interactions" value="246"/>
</dbReference>
<dbReference type="HAMAP" id="MF_00009">
    <property type="entry name" value="Endoribonucl_YbeY"/>
    <property type="match status" value="1"/>
</dbReference>
<dbReference type="GO" id="GO:0008270">
    <property type="term" value="F:zinc ion binding"/>
    <property type="evidence" value="ECO:0007669"/>
    <property type="project" value="UniProtKB-UniRule"/>
</dbReference>
<protein>
    <recommendedName>
        <fullName evidence="7">Endoribonuclease YbeY</fullName>
        <ecNumber evidence="7">3.1.-.-</ecNumber>
    </recommendedName>
</protein>
<dbReference type="PANTHER" id="PTHR46986">
    <property type="entry name" value="ENDORIBONUCLEASE YBEY, CHLOROPLASTIC"/>
    <property type="match status" value="1"/>
</dbReference>
<dbReference type="PROSITE" id="PS01306">
    <property type="entry name" value="UPF0054"/>
    <property type="match status" value="1"/>
</dbReference>
<keyword evidence="7" id="KW-0963">Cytoplasm</keyword>
<evidence type="ECO:0000256" key="2">
    <source>
        <dbReference type="ARBA" id="ARBA00022722"/>
    </source>
</evidence>
<dbReference type="Gene3D" id="3.40.390.30">
    <property type="entry name" value="Metalloproteases ('zincins'), catalytic domain"/>
    <property type="match status" value="1"/>
</dbReference>
<sequence>MSLDNVDLDFALGADQWEENFPQYQDHIRTCFDLIVTHVAEARRLAEFPHVEVSFLLTDDTAIQTLNRDYRGKDKATNVLSFPSLSEEDVAQYLRLGEDLPAMPIALGDIIFAWETIKREAEAQGKTLDSHFCHLCLHGILHLLGYDHIDDDDAAVMEALETDLLAKLSIDDPYQA</sequence>
<keyword evidence="6 7" id="KW-0862">Zinc</keyword>
<dbReference type="GO" id="GO:0004222">
    <property type="term" value="F:metalloendopeptidase activity"/>
    <property type="evidence" value="ECO:0007669"/>
    <property type="project" value="InterPro"/>
</dbReference>
<organism evidence="8 9">
    <name type="scientific">Paremcibacter congregatus</name>
    <dbReference type="NCBI Taxonomy" id="2043170"/>
    <lineage>
        <taxon>Bacteria</taxon>
        <taxon>Pseudomonadati</taxon>
        <taxon>Pseudomonadota</taxon>
        <taxon>Alphaproteobacteria</taxon>
        <taxon>Emcibacterales</taxon>
        <taxon>Emcibacteraceae</taxon>
        <taxon>Paremcibacter</taxon>
    </lineage>
</organism>
<keyword evidence="7" id="KW-0698">rRNA processing</keyword>
<comment type="subcellular location">
    <subcellularLocation>
        <location evidence="7">Cytoplasm</location>
    </subcellularLocation>
</comment>
<feature type="binding site" evidence="7">
    <location>
        <position position="148"/>
    </location>
    <ligand>
        <name>Zn(2+)</name>
        <dbReference type="ChEBI" id="CHEBI:29105"/>
        <note>catalytic</note>
    </ligand>
</feature>
<keyword evidence="2 7" id="KW-0540">Nuclease</keyword>
<keyword evidence="3 7" id="KW-0479">Metal-binding</keyword>
<evidence type="ECO:0000256" key="1">
    <source>
        <dbReference type="ARBA" id="ARBA00010875"/>
    </source>
</evidence>
<dbReference type="InParanoid" id="A0A2G4YUP8"/>
<keyword evidence="7" id="KW-0690">Ribosome biogenesis</keyword>
<comment type="function">
    <text evidence="7">Single strand-specific metallo-endoribonuclease involved in late-stage 70S ribosome quality control and in maturation of the 3' terminus of the 16S rRNA.</text>
</comment>
<comment type="cofactor">
    <cofactor evidence="7">
        <name>Zn(2+)</name>
        <dbReference type="ChEBI" id="CHEBI:29105"/>
    </cofactor>
    <text evidence="7">Binds 1 zinc ion.</text>
</comment>
<comment type="caution">
    <text evidence="8">The sequence shown here is derived from an EMBL/GenBank/DDBJ whole genome shotgun (WGS) entry which is preliminary data.</text>
</comment>
<dbReference type="InterPro" id="IPR002036">
    <property type="entry name" value="YbeY"/>
</dbReference>
<feature type="binding site" evidence="7">
    <location>
        <position position="138"/>
    </location>
    <ligand>
        <name>Zn(2+)</name>
        <dbReference type="ChEBI" id="CHEBI:29105"/>
        <note>catalytic</note>
    </ligand>
</feature>
<dbReference type="AlphaFoldDB" id="A0A2G4YUP8"/>
<evidence type="ECO:0000256" key="5">
    <source>
        <dbReference type="ARBA" id="ARBA00022801"/>
    </source>
</evidence>
<dbReference type="InterPro" id="IPR023091">
    <property type="entry name" value="MetalPrtase_cat_dom_sf_prd"/>
</dbReference>
<gene>
    <name evidence="7 8" type="primary">ybeY</name>
    <name evidence="8" type="ORF">CRD36_04900</name>
</gene>
<evidence type="ECO:0000256" key="3">
    <source>
        <dbReference type="ARBA" id="ARBA00022723"/>
    </source>
</evidence>
<dbReference type="GO" id="GO:0004521">
    <property type="term" value="F:RNA endonuclease activity"/>
    <property type="evidence" value="ECO:0007669"/>
    <property type="project" value="UniProtKB-UniRule"/>
</dbReference>
<reference evidence="8 9" key="1">
    <citation type="submission" date="2017-10" db="EMBL/GenBank/DDBJ databases">
        <title>Frigbacter circumglobatus gen. nov. sp. nov., isolated from sediment cultured in situ.</title>
        <authorList>
            <person name="Zhao Z."/>
        </authorList>
    </citation>
    <scope>NUCLEOTIDE SEQUENCE [LARGE SCALE GENOMIC DNA]</scope>
    <source>
        <strain evidence="8 9">ZYL</strain>
    </source>
</reference>
<proteinExistence type="inferred from homology"/>
<dbReference type="GO" id="GO:0006364">
    <property type="term" value="P:rRNA processing"/>
    <property type="evidence" value="ECO:0007669"/>
    <property type="project" value="UniProtKB-UniRule"/>
</dbReference>
<dbReference type="EC" id="3.1.-.-" evidence="7"/>
<evidence type="ECO:0000313" key="9">
    <source>
        <dbReference type="Proteomes" id="UP000229730"/>
    </source>
</evidence>
<dbReference type="OrthoDB" id="9807740at2"/>
<dbReference type="InterPro" id="IPR020549">
    <property type="entry name" value="YbeY_CS"/>
</dbReference>
<keyword evidence="9" id="KW-1185">Reference proteome</keyword>
<dbReference type="GO" id="GO:0005737">
    <property type="term" value="C:cytoplasm"/>
    <property type="evidence" value="ECO:0007669"/>
    <property type="project" value="UniProtKB-SubCell"/>
</dbReference>
<evidence type="ECO:0000256" key="6">
    <source>
        <dbReference type="ARBA" id="ARBA00022833"/>
    </source>
</evidence>
<dbReference type="PANTHER" id="PTHR46986:SF1">
    <property type="entry name" value="ENDORIBONUCLEASE YBEY, CHLOROPLASTIC"/>
    <property type="match status" value="1"/>
</dbReference>
<feature type="binding site" evidence="7">
    <location>
        <position position="142"/>
    </location>
    <ligand>
        <name>Zn(2+)</name>
        <dbReference type="ChEBI" id="CHEBI:29105"/>
        <note>catalytic</note>
    </ligand>
</feature>
<evidence type="ECO:0000256" key="4">
    <source>
        <dbReference type="ARBA" id="ARBA00022759"/>
    </source>
</evidence>
<comment type="similarity">
    <text evidence="1 7">Belongs to the endoribonuclease YbeY family.</text>
</comment>